<sequence length="630" mass="68588">MAASTSADDLSGLTGAASPRSGSSLDFSIRACVAETPARSSFSVDIAGSAMLEWRVLRLPDQSQVLFVRRCELGTDLSAMTDEGLAQALRRWPDVISDGFVVIGKGAAWQVTLAPASSFDLFATLDEDGSLLLASTVATLLEQRRSHERLNLDALADRFAGALTVDSADTVAPGVKRIIGGHEVRAGGGQLAVSRWWEPRRLAIHRDLTLKRAGADLRRIAEEVVRRNLPAEGPVGVHLSGGRDSSVLCALTARQLAGQDRTVHALTALPCANLPEADDYYQFDEGAAAAATAARYHNVEHHLFRPKPLPLARILDELHRQIGEPIHQPVSLGWIWPQLARCAELGLPALLTGDSGNFTVSAGGLLNLSDVWREEGLLHWIRTSATIARTDGVTMRDLVRESFGGSLPLPLYQAGRKRGQPAILANDFLFVRGALRGKLLAISAGREDPRPPASARSLIQEIAANRCNPMPLGRFEFGVELLAPWNDRTLFELILSVPSSMLASAPDRRLLFDEAFMDLVPDDVMRPSKRGQQNVDFHAAVERLDLETAVERYRASAQCREVIDLDRLGDAAARWPTERRTDMRHLSYWIGQFLPALSLASYLNSLDFPASGASAKSPERLHAGHEPHTG</sequence>
<evidence type="ECO:0000256" key="1">
    <source>
        <dbReference type="SAM" id="MobiDB-lite"/>
    </source>
</evidence>
<dbReference type="Pfam" id="PF00733">
    <property type="entry name" value="Asn_synthase"/>
    <property type="match status" value="1"/>
</dbReference>
<dbReference type="Proteomes" id="UP001382935">
    <property type="component" value="Chromosome"/>
</dbReference>
<dbReference type="Gene3D" id="3.40.50.620">
    <property type="entry name" value="HUPs"/>
    <property type="match status" value="1"/>
</dbReference>
<reference evidence="3 4" key="1">
    <citation type="submission" date="2024-02" db="EMBL/GenBank/DDBJ databases">
        <title>Full genome sequence of Sphingomonas kaistensis.</title>
        <authorList>
            <person name="Poletto B.L."/>
            <person name="Silva G."/>
            <person name="Galante D."/>
            <person name="Campos K.R."/>
            <person name="Santos M.B.N."/>
            <person name="Sacchi C.T."/>
        </authorList>
    </citation>
    <scope>NUCLEOTIDE SEQUENCE [LARGE SCALE GENOMIC DNA]</scope>
    <source>
        <strain evidence="3 4">MA4R</strain>
    </source>
</reference>
<dbReference type="InterPro" id="IPR014729">
    <property type="entry name" value="Rossmann-like_a/b/a_fold"/>
</dbReference>
<keyword evidence="4" id="KW-1185">Reference proteome</keyword>
<dbReference type="InterPro" id="IPR001962">
    <property type="entry name" value="Asn_synthase"/>
</dbReference>
<evidence type="ECO:0000313" key="3">
    <source>
        <dbReference type="EMBL" id="WWM70971.1"/>
    </source>
</evidence>
<feature type="domain" description="Asparagine synthetase" evidence="2">
    <location>
        <begin position="218"/>
        <end position="588"/>
    </location>
</feature>
<dbReference type="EMBL" id="CP145607">
    <property type="protein sequence ID" value="WWM70971.1"/>
    <property type="molecule type" value="Genomic_DNA"/>
</dbReference>
<gene>
    <name evidence="3" type="ORF">V6R86_09850</name>
</gene>
<evidence type="ECO:0000313" key="4">
    <source>
        <dbReference type="Proteomes" id="UP001382935"/>
    </source>
</evidence>
<organism evidence="3 4">
    <name type="scientific">Sphingomonas kaistensis</name>
    <dbReference type="NCBI Taxonomy" id="298708"/>
    <lineage>
        <taxon>Bacteria</taxon>
        <taxon>Pseudomonadati</taxon>
        <taxon>Pseudomonadota</taxon>
        <taxon>Alphaproteobacteria</taxon>
        <taxon>Sphingomonadales</taxon>
        <taxon>Sphingomonadaceae</taxon>
        <taxon>Sphingomonas</taxon>
    </lineage>
</organism>
<feature type="region of interest" description="Disordered" evidence="1">
    <location>
        <begin position="1"/>
        <end position="22"/>
    </location>
</feature>
<evidence type="ECO:0000259" key="2">
    <source>
        <dbReference type="Pfam" id="PF00733"/>
    </source>
</evidence>
<proteinExistence type="predicted"/>
<dbReference type="SUPFAM" id="SSF52402">
    <property type="entry name" value="Adenine nucleotide alpha hydrolases-like"/>
    <property type="match status" value="1"/>
</dbReference>
<protein>
    <submittedName>
        <fullName evidence="3">Asparagine synthase-related protein</fullName>
    </submittedName>
</protein>
<accession>A0ABZ2G1J6</accession>
<dbReference type="RefSeq" id="WP_338504202.1">
    <property type="nucleotide sequence ID" value="NZ_CP145607.1"/>
</dbReference>
<name>A0ABZ2G1J6_9SPHN</name>